<keyword evidence="2" id="KW-1185">Reference proteome</keyword>
<name>A0AAD8LAB6_TARER</name>
<dbReference type="EMBL" id="JAUHHV010000001">
    <property type="protein sequence ID" value="KAK1437293.1"/>
    <property type="molecule type" value="Genomic_DNA"/>
</dbReference>
<evidence type="ECO:0000313" key="2">
    <source>
        <dbReference type="Proteomes" id="UP001229421"/>
    </source>
</evidence>
<protein>
    <submittedName>
        <fullName evidence="1">Uncharacterized protein</fullName>
    </submittedName>
</protein>
<reference evidence="1" key="1">
    <citation type="journal article" date="2023" name="bioRxiv">
        <title>Improved chromosome-level genome assembly for marigold (Tagetes erecta).</title>
        <authorList>
            <person name="Jiang F."/>
            <person name="Yuan L."/>
            <person name="Wang S."/>
            <person name="Wang H."/>
            <person name="Xu D."/>
            <person name="Wang A."/>
            <person name="Fan W."/>
        </authorList>
    </citation>
    <scope>NUCLEOTIDE SEQUENCE</scope>
    <source>
        <strain evidence="1">WSJ</strain>
        <tissue evidence="1">Leaf</tissue>
    </source>
</reference>
<dbReference type="Proteomes" id="UP001229421">
    <property type="component" value="Unassembled WGS sequence"/>
</dbReference>
<sequence length="111" mass="12788">MSTTDTPPFHVLEDSQSTDHIRLHALSSFDGNRQRVFINHNMTLTPKFIPRKQNNIHVRKTEQVFINPQSKLVSFIYNPNSQHNCKHLKPLTNFSDHFRLPSPATPGSKTL</sequence>
<proteinExistence type="predicted"/>
<organism evidence="1 2">
    <name type="scientific">Tagetes erecta</name>
    <name type="common">African marigold</name>
    <dbReference type="NCBI Taxonomy" id="13708"/>
    <lineage>
        <taxon>Eukaryota</taxon>
        <taxon>Viridiplantae</taxon>
        <taxon>Streptophyta</taxon>
        <taxon>Embryophyta</taxon>
        <taxon>Tracheophyta</taxon>
        <taxon>Spermatophyta</taxon>
        <taxon>Magnoliopsida</taxon>
        <taxon>eudicotyledons</taxon>
        <taxon>Gunneridae</taxon>
        <taxon>Pentapetalae</taxon>
        <taxon>asterids</taxon>
        <taxon>campanulids</taxon>
        <taxon>Asterales</taxon>
        <taxon>Asteraceae</taxon>
        <taxon>Asteroideae</taxon>
        <taxon>Heliantheae alliance</taxon>
        <taxon>Tageteae</taxon>
        <taxon>Tagetes</taxon>
    </lineage>
</organism>
<comment type="caution">
    <text evidence="1">The sequence shown here is derived from an EMBL/GenBank/DDBJ whole genome shotgun (WGS) entry which is preliminary data.</text>
</comment>
<gene>
    <name evidence="1" type="ORF">QVD17_03083</name>
</gene>
<dbReference type="AlphaFoldDB" id="A0AAD8LAB6"/>
<evidence type="ECO:0000313" key="1">
    <source>
        <dbReference type="EMBL" id="KAK1437293.1"/>
    </source>
</evidence>
<accession>A0AAD8LAB6</accession>